<keyword evidence="4" id="KW-0677">Repeat</keyword>
<sequence length="413" mass="46850">MILAIKEMENSDLVCVSEKGKLHVVSARNENIRIELKGTVKRLQEEPYPAELQKQTFYEKSVTKDGFNVYSPCSLLNICMEFVGTNITAVESLWGFPDIIGWRIFKASSKAGIFRKADAECLTALTLFCNAYGGNILECLNLRDSCKVIDEYFDHLCKFTSLCEIDLSMCRVGDEHDILMHIAQLVDLQKLNLMSNALSDKGIQKLTIPHRVWKRGLQKLRVLYLTDNDLITDSSIKHLVSLQSLMILDLTGTSATKKGLSMMKEQLQMVRSHQKSESFHCENTGWAADVINTWKQSNLLPPAKKRKTNPKDMKLKSFYGKKTPVMQSLKDPSPPLGSAGKMLLMKRHSPITEEEKDSRKLNCKSLFQRTKRNGNGNEADRIINSSENDKANTVVLRSDYMEDIDLEIIKLYS</sequence>
<dbReference type="InterPro" id="IPR001611">
    <property type="entry name" value="Leu-rich_rpt"/>
</dbReference>
<keyword evidence="5" id="KW-1185">Reference proteome</keyword>
<evidence type="ECO:0000256" key="2">
    <source>
        <dbReference type="ARBA" id="ARBA00014198"/>
    </source>
</evidence>
<evidence type="ECO:0000313" key="9">
    <source>
        <dbReference type="RefSeq" id="XP_023932134.1"/>
    </source>
</evidence>
<keyword evidence="3" id="KW-0433">Leucine-rich repeat</keyword>
<evidence type="ECO:0000256" key="3">
    <source>
        <dbReference type="ARBA" id="ARBA00022614"/>
    </source>
</evidence>
<proteinExistence type="inferred from homology"/>
<evidence type="ECO:0000313" key="5">
    <source>
        <dbReference type="Proteomes" id="UP000085678"/>
    </source>
</evidence>
<dbReference type="Proteomes" id="UP000085678">
    <property type="component" value="Unplaced"/>
</dbReference>
<evidence type="ECO:0000313" key="8">
    <source>
        <dbReference type="RefSeq" id="XP_023932133.1"/>
    </source>
</evidence>
<dbReference type="OrthoDB" id="120976at2759"/>
<dbReference type="Pfam" id="PF13516">
    <property type="entry name" value="LRR_6"/>
    <property type="match status" value="2"/>
</dbReference>
<evidence type="ECO:0000256" key="1">
    <source>
        <dbReference type="ARBA" id="ARBA00009297"/>
    </source>
</evidence>
<evidence type="ECO:0000313" key="6">
    <source>
        <dbReference type="RefSeq" id="XP_013399427.1"/>
    </source>
</evidence>
<comment type="similarity">
    <text evidence="1">Belongs to the LRRC42 family.</text>
</comment>
<dbReference type="RefSeq" id="XP_023932132.1">
    <property type="nucleotide sequence ID" value="XM_024076364.1"/>
</dbReference>
<accession>A0A1S3IMK0</accession>
<dbReference type="RefSeq" id="XP_023932133.1">
    <property type="nucleotide sequence ID" value="XM_024076365.1"/>
</dbReference>
<dbReference type="RefSeq" id="XP_013399427.1">
    <property type="nucleotide sequence ID" value="XM_013543973.2"/>
</dbReference>
<evidence type="ECO:0000313" key="7">
    <source>
        <dbReference type="RefSeq" id="XP_023932132.1"/>
    </source>
</evidence>
<evidence type="ECO:0000256" key="4">
    <source>
        <dbReference type="ARBA" id="ARBA00022737"/>
    </source>
</evidence>
<dbReference type="PANTHER" id="PTHR31994">
    <property type="entry name" value="LEUCINE-RICH REPEAT-CONTAINING PROTEIN 42"/>
    <property type="match status" value="1"/>
</dbReference>
<dbReference type="InterPro" id="IPR032675">
    <property type="entry name" value="LRR_dom_sf"/>
</dbReference>
<dbReference type="InterPro" id="IPR039631">
    <property type="entry name" value="LRRC42"/>
</dbReference>
<dbReference type="Gene3D" id="3.80.10.10">
    <property type="entry name" value="Ribonuclease Inhibitor"/>
    <property type="match status" value="1"/>
</dbReference>
<dbReference type="PANTHER" id="PTHR31994:SF3">
    <property type="entry name" value="LEUCINE-RICH REPEAT-CONTAINING PROTEIN 42"/>
    <property type="match status" value="1"/>
</dbReference>
<dbReference type="AlphaFoldDB" id="A0A1S3IMK0"/>
<reference evidence="6" key="1">
    <citation type="submission" date="2023-09" db="UniProtKB">
        <authorList>
            <consortium name="RefSeq"/>
        </authorList>
    </citation>
    <scope>IDENTIFICATION</scope>
    <source>
        <tissue evidence="6 7">Gonads</tissue>
    </source>
</reference>
<protein>
    <recommendedName>
        <fullName evidence="2">Leucine-rich repeat-containing protein 42</fullName>
    </recommendedName>
</protein>
<dbReference type="SUPFAM" id="SSF52047">
    <property type="entry name" value="RNI-like"/>
    <property type="match status" value="1"/>
</dbReference>
<organism evidence="6">
    <name type="scientific">Lingula anatina</name>
    <name type="common">Brachiopod</name>
    <name type="synonym">Lingula unguis</name>
    <dbReference type="NCBI Taxonomy" id="7574"/>
    <lineage>
        <taxon>Eukaryota</taxon>
        <taxon>Metazoa</taxon>
        <taxon>Spiralia</taxon>
        <taxon>Lophotrochozoa</taxon>
        <taxon>Brachiopoda</taxon>
        <taxon>Linguliformea</taxon>
        <taxon>Lingulata</taxon>
        <taxon>Lingulida</taxon>
        <taxon>Linguloidea</taxon>
        <taxon>Lingulidae</taxon>
        <taxon>Lingula</taxon>
    </lineage>
</organism>
<name>A0A1S3IMK0_LINAN</name>
<dbReference type="STRING" id="7574.A0A1S3IMK0"/>
<dbReference type="GeneID" id="106165672"/>
<dbReference type="RefSeq" id="XP_023932134.1">
    <property type="nucleotide sequence ID" value="XM_024076366.1"/>
</dbReference>
<gene>
    <name evidence="6 7 8 9" type="primary">LOC106165672</name>
</gene>
<dbReference type="KEGG" id="lak:106165672"/>